<evidence type="ECO:0000259" key="8">
    <source>
        <dbReference type="Pfam" id="PF01120"/>
    </source>
</evidence>
<dbReference type="Proteomes" id="UP001204621">
    <property type="component" value="Unassembled WGS sequence"/>
</dbReference>
<reference evidence="9 10" key="1">
    <citation type="submission" date="2022-08" db="EMBL/GenBank/DDBJ databases">
        <title>Reclassification of Massilia species as members of the genera Telluria, Duganella, Pseudoduganella, Mokoshia gen. nov. and Zemynaea gen. nov. using orthogonal and non-orthogonal genome-based approaches.</title>
        <authorList>
            <person name="Bowman J.P."/>
        </authorList>
    </citation>
    <scope>NUCLEOTIDE SEQUENCE [LARGE SCALE GENOMIC DNA]</scope>
    <source>
        <strain evidence="9 10">JCM 31606</strain>
    </source>
</reference>
<dbReference type="Pfam" id="PF01120">
    <property type="entry name" value="Alpha_L_fucos"/>
    <property type="match status" value="1"/>
</dbReference>
<evidence type="ECO:0000313" key="9">
    <source>
        <dbReference type="EMBL" id="MCS0659310.1"/>
    </source>
</evidence>
<evidence type="ECO:0000256" key="7">
    <source>
        <dbReference type="SAM" id="SignalP"/>
    </source>
</evidence>
<sequence>MLRRLPQALALKLALAPLALAAAAEPPAPAVTVAAAETPAQKAARMQWFADAKFGVFIHWGIYAVDGIDESWSFFNGKISHADYLKQLRGFTADKYDPQAWADLIRRSGARYAVLTTRHHDGVALWDSRQGLNVVRDSPAKRDLVGPFVDGLRRDGLKVGLYYSLPDWSYADYDVHTRTQKRYDVQADPARWQRYVSYYQGQLADLQQRYNPDLLWFDGDWEHDAAQWRSADTRRQLLAHKSGVIINSRLNNYGDYATPEHGLPVLRPSAPYWELCMTMNRSWGYQPHDDEYKSTQQLIQILSQTAAMGGNLLLDIGPRADGSIDPRQVERLEGIGRWTTKHAEAIYGTVAGLPLEHYGGGSTLSKDGRTLYLFVHGKPSGDLLVKGLSNRVLRARVVGSNATAQVRVLDKFDWSPYPGLLFVTVPQDALDTDLTVVALELDGPAKPYHEESKPIESNG</sequence>
<evidence type="ECO:0000256" key="2">
    <source>
        <dbReference type="ARBA" id="ARBA00007951"/>
    </source>
</evidence>
<keyword evidence="6" id="KW-0326">Glycosidase</keyword>
<dbReference type="PRINTS" id="PR00741">
    <property type="entry name" value="GLHYDRLASE29"/>
</dbReference>
<dbReference type="Gene3D" id="3.20.20.80">
    <property type="entry name" value="Glycosidases"/>
    <property type="match status" value="1"/>
</dbReference>
<dbReference type="SMART" id="SM00812">
    <property type="entry name" value="Alpha_L_fucos"/>
    <property type="match status" value="1"/>
</dbReference>
<evidence type="ECO:0000256" key="6">
    <source>
        <dbReference type="ARBA" id="ARBA00023295"/>
    </source>
</evidence>
<dbReference type="EC" id="3.2.1.51" evidence="3"/>
<keyword evidence="4 7" id="KW-0732">Signal</keyword>
<dbReference type="SUPFAM" id="SSF51445">
    <property type="entry name" value="(Trans)glycosidases"/>
    <property type="match status" value="1"/>
</dbReference>
<dbReference type="PANTHER" id="PTHR10030">
    <property type="entry name" value="ALPHA-L-FUCOSIDASE"/>
    <property type="match status" value="1"/>
</dbReference>
<name>A0ABT2CZA0_9BURK</name>
<feature type="signal peptide" evidence="7">
    <location>
        <begin position="1"/>
        <end position="21"/>
    </location>
</feature>
<dbReference type="InterPro" id="IPR000933">
    <property type="entry name" value="Glyco_hydro_29"/>
</dbReference>
<comment type="function">
    <text evidence="1">Alpha-L-fucosidase is responsible for hydrolyzing the alpha-1,6-linked fucose joined to the reducing-end N-acetylglucosamine of the carbohydrate moieties of glycoproteins.</text>
</comment>
<evidence type="ECO:0000256" key="3">
    <source>
        <dbReference type="ARBA" id="ARBA00012662"/>
    </source>
</evidence>
<dbReference type="InterPro" id="IPR057739">
    <property type="entry name" value="Glyco_hydro_29_N"/>
</dbReference>
<feature type="domain" description="Glycoside hydrolase family 29 N-terminal" evidence="8">
    <location>
        <begin position="38"/>
        <end position="344"/>
    </location>
</feature>
<comment type="caution">
    <text evidence="9">The sequence shown here is derived from an EMBL/GenBank/DDBJ whole genome shotgun (WGS) entry which is preliminary data.</text>
</comment>
<gene>
    <name evidence="9" type="ORF">NX778_14665</name>
</gene>
<evidence type="ECO:0000256" key="4">
    <source>
        <dbReference type="ARBA" id="ARBA00022729"/>
    </source>
</evidence>
<dbReference type="PIRSF" id="PIRSF001092">
    <property type="entry name" value="Alpha-L-fucosidase"/>
    <property type="match status" value="1"/>
</dbReference>
<dbReference type="InterPro" id="IPR016286">
    <property type="entry name" value="FUC_metazoa-typ"/>
</dbReference>
<accession>A0ABT2CZA0</accession>
<comment type="similarity">
    <text evidence="2">Belongs to the glycosyl hydrolase 29 family.</text>
</comment>
<dbReference type="InterPro" id="IPR017853">
    <property type="entry name" value="GH"/>
</dbReference>
<proteinExistence type="inferred from homology"/>
<evidence type="ECO:0000256" key="1">
    <source>
        <dbReference type="ARBA" id="ARBA00004071"/>
    </source>
</evidence>
<dbReference type="EMBL" id="JANUGU010000004">
    <property type="protein sequence ID" value="MCS0659310.1"/>
    <property type="molecule type" value="Genomic_DNA"/>
</dbReference>
<dbReference type="RefSeq" id="WP_258812491.1">
    <property type="nucleotide sequence ID" value="NZ_JANUGU010000004.1"/>
</dbReference>
<keyword evidence="10" id="KW-1185">Reference proteome</keyword>
<protein>
    <recommendedName>
        <fullName evidence="3">alpha-L-fucosidase</fullName>
        <ecNumber evidence="3">3.2.1.51</ecNumber>
    </recommendedName>
</protein>
<evidence type="ECO:0000313" key="10">
    <source>
        <dbReference type="Proteomes" id="UP001204621"/>
    </source>
</evidence>
<feature type="chain" id="PRO_5045131209" description="alpha-L-fucosidase" evidence="7">
    <location>
        <begin position="22"/>
        <end position="459"/>
    </location>
</feature>
<dbReference type="PANTHER" id="PTHR10030:SF37">
    <property type="entry name" value="ALPHA-L-FUCOSIDASE-RELATED"/>
    <property type="match status" value="1"/>
</dbReference>
<evidence type="ECO:0000256" key="5">
    <source>
        <dbReference type="ARBA" id="ARBA00022801"/>
    </source>
</evidence>
<keyword evidence="5" id="KW-0378">Hydrolase</keyword>
<organism evidence="9 10">
    <name type="scientific">Massilia terrae</name>
    <dbReference type="NCBI Taxonomy" id="1811224"/>
    <lineage>
        <taxon>Bacteria</taxon>
        <taxon>Pseudomonadati</taxon>
        <taxon>Pseudomonadota</taxon>
        <taxon>Betaproteobacteria</taxon>
        <taxon>Burkholderiales</taxon>
        <taxon>Oxalobacteraceae</taxon>
        <taxon>Telluria group</taxon>
        <taxon>Massilia</taxon>
    </lineage>
</organism>